<dbReference type="InterPro" id="IPR020595">
    <property type="entry name" value="MnmG-rel_CS"/>
</dbReference>
<dbReference type="InterPro" id="IPR050757">
    <property type="entry name" value="Collagen_mod_GT25"/>
</dbReference>
<protein>
    <submittedName>
        <fullName evidence="10">Let-268 protein</fullName>
    </submittedName>
</protein>
<accession>A0A8R1U7R9</accession>
<dbReference type="Pfam" id="PF21680">
    <property type="entry name" value="GIDA_C_1st"/>
    <property type="match status" value="1"/>
</dbReference>
<dbReference type="InterPro" id="IPR049312">
    <property type="entry name" value="GIDA_C_N"/>
</dbReference>
<evidence type="ECO:0000256" key="6">
    <source>
        <dbReference type="ARBA" id="ARBA00022964"/>
    </source>
</evidence>
<dbReference type="InterPro" id="IPR047001">
    <property type="entry name" value="MnmG_C_subdom"/>
</dbReference>
<evidence type="ECO:0000313" key="11">
    <source>
        <dbReference type="Proteomes" id="UP000005239"/>
    </source>
</evidence>
<dbReference type="GO" id="GO:0031418">
    <property type="term" value="F:L-ascorbic acid binding"/>
    <property type="evidence" value="ECO:0007669"/>
    <property type="project" value="InterPro"/>
</dbReference>
<keyword evidence="7" id="KW-0560">Oxidoreductase</keyword>
<dbReference type="InterPro" id="IPR036188">
    <property type="entry name" value="FAD/NAD-bd_sf"/>
</dbReference>
<feature type="region of interest" description="Disordered" evidence="8">
    <location>
        <begin position="1444"/>
        <end position="1512"/>
    </location>
</feature>
<dbReference type="InterPro" id="IPR040131">
    <property type="entry name" value="MnmG_N"/>
</dbReference>
<evidence type="ECO:0000256" key="3">
    <source>
        <dbReference type="ARBA" id="ARBA00007653"/>
    </source>
</evidence>
<dbReference type="GO" id="GO:0008475">
    <property type="term" value="F:procollagen-lysine 5-dioxygenase activity"/>
    <property type="evidence" value="ECO:0000318"/>
    <property type="project" value="GO_Central"/>
</dbReference>
<proteinExistence type="inferred from homology"/>
<comment type="similarity">
    <text evidence="3">Belongs to the MnmG family.</text>
</comment>
<accession>A0A2A6BYW8</accession>
<evidence type="ECO:0000256" key="7">
    <source>
        <dbReference type="ARBA" id="ARBA00023002"/>
    </source>
</evidence>
<dbReference type="InterPro" id="IPR057589">
    <property type="entry name" value="GT_PLOD"/>
</dbReference>
<dbReference type="SUPFAM" id="SSF53448">
    <property type="entry name" value="Nucleotide-diphospho-sugar transferases"/>
    <property type="match status" value="1"/>
</dbReference>
<dbReference type="InterPro" id="IPR044920">
    <property type="entry name" value="MnmG_C_subdom_sf"/>
</dbReference>
<dbReference type="FunFam" id="3.50.50.60:FF:000082">
    <property type="entry name" value="protein MTO1 homolog, mitochondrial isoform X1"/>
    <property type="match status" value="1"/>
</dbReference>
<keyword evidence="6" id="KW-0223">Dioxygenase</keyword>
<dbReference type="InterPro" id="IPR029044">
    <property type="entry name" value="Nucleotide-diphossugar_trans"/>
</dbReference>
<gene>
    <name evidence="10" type="primary">WBGene00097754</name>
</gene>
<feature type="compositionally biased region" description="Low complexity" evidence="8">
    <location>
        <begin position="1479"/>
        <end position="1495"/>
    </location>
</feature>
<evidence type="ECO:0000256" key="9">
    <source>
        <dbReference type="SAM" id="Phobius"/>
    </source>
</evidence>
<reference evidence="10" key="2">
    <citation type="submission" date="2022-06" db="UniProtKB">
        <authorList>
            <consortium name="EnsemblMetazoa"/>
        </authorList>
    </citation>
    <scope>IDENTIFICATION</scope>
    <source>
        <strain evidence="10">PS312</strain>
    </source>
</reference>
<comment type="cofactor">
    <cofactor evidence="2">
        <name>FAD</name>
        <dbReference type="ChEBI" id="CHEBI:57692"/>
    </cofactor>
</comment>
<keyword evidence="9" id="KW-0472">Membrane</keyword>
<feature type="transmembrane region" description="Helical" evidence="9">
    <location>
        <begin position="1557"/>
        <end position="1584"/>
    </location>
</feature>
<dbReference type="SMART" id="SM00702">
    <property type="entry name" value="P4Hc"/>
    <property type="match status" value="1"/>
</dbReference>
<evidence type="ECO:0000313" key="10">
    <source>
        <dbReference type="EnsemblMetazoa" id="PPA08200.1"/>
    </source>
</evidence>
<dbReference type="PANTHER" id="PTHR10730">
    <property type="entry name" value="PROCOLLAGEN-LYSINE,2-OXOGLUTARATE 5-DIOXYGENASE/GLYCOSYLTRANSFERASE 25 FAMILY MEMBER"/>
    <property type="match status" value="1"/>
</dbReference>
<dbReference type="GO" id="GO:0005739">
    <property type="term" value="C:mitochondrion"/>
    <property type="evidence" value="ECO:0007669"/>
    <property type="project" value="GOC"/>
</dbReference>
<dbReference type="EnsemblMetazoa" id="PPA08200.1">
    <property type="protein sequence ID" value="PPA08200.1"/>
    <property type="gene ID" value="WBGene00097754"/>
</dbReference>
<dbReference type="NCBIfam" id="TIGR00136">
    <property type="entry name" value="mnmG_gidA"/>
    <property type="match status" value="1"/>
</dbReference>
<dbReference type="Gene3D" id="1.10.150.570">
    <property type="entry name" value="GidA associated domain, C-terminal subdomain"/>
    <property type="match status" value="1"/>
</dbReference>
<feature type="compositionally biased region" description="Polar residues" evidence="8">
    <location>
        <begin position="1454"/>
        <end position="1468"/>
    </location>
</feature>
<keyword evidence="4" id="KW-0285">Flavoprotein</keyword>
<dbReference type="Pfam" id="PF13932">
    <property type="entry name" value="SAM_GIDA_C"/>
    <property type="match status" value="1"/>
</dbReference>
<dbReference type="Gene3D" id="2.60.120.620">
    <property type="entry name" value="q2cbj1_9rhob like domain"/>
    <property type="match status" value="1"/>
</dbReference>
<dbReference type="SMART" id="SM01228">
    <property type="entry name" value="GIDA_assoc_3"/>
    <property type="match status" value="1"/>
</dbReference>
<keyword evidence="9" id="KW-0812">Transmembrane</keyword>
<dbReference type="PROSITE" id="PS01325">
    <property type="entry name" value="LYS_HYDROXYLASE"/>
    <property type="match status" value="1"/>
</dbReference>
<dbReference type="InterPro" id="IPR026904">
    <property type="entry name" value="MnmG_C"/>
</dbReference>
<evidence type="ECO:0000256" key="5">
    <source>
        <dbReference type="ARBA" id="ARBA00022827"/>
    </source>
</evidence>
<name>A0A2A6BYW8_PRIPA</name>
<reference evidence="11" key="1">
    <citation type="journal article" date="2008" name="Nat. Genet.">
        <title>The Pristionchus pacificus genome provides a unique perspective on nematode lifestyle and parasitism.</title>
        <authorList>
            <person name="Dieterich C."/>
            <person name="Clifton S.W."/>
            <person name="Schuster L.N."/>
            <person name="Chinwalla A."/>
            <person name="Delehaunty K."/>
            <person name="Dinkelacker I."/>
            <person name="Fulton L."/>
            <person name="Fulton R."/>
            <person name="Godfrey J."/>
            <person name="Minx P."/>
            <person name="Mitreva M."/>
            <person name="Roeseler W."/>
            <person name="Tian H."/>
            <person name="Witte H."/>
            <person name="Yang S.P."/>
            <person name="Wilson R.K."/>
            <person name="Sommer R.J."/>
        </authorList>
    </citation>
    <scope>NUCLEOTIDE SEQUENCE [LARGE SCALE GENOMIC DNA]</scope>
    <source>
        <strain evidence="11">PS312</strain>
    </source>
</reference>
<dbReference type="InterPro" id="IPR001006">
    <property type="entry name" value="Procol_lys_dOase"/>
</dbReference>
<evidence type="ECO:0000256" key="1">
    <source>
        <dbReference type="ARBA" id="ARBA00001961"/>
    </source>
</evidence>
<dbReference type="GO" id="GO:0005794">
    <property type="term" value="C:Golgi apparatus"/>
    <property type="evidence" value="ECO:0000318"/>
    <property type="project" value="GO_Central"/>
</dbReference>
<dbReference type="GO" id="GO:0005506">
    <property type="term" value="F:iron ion binding"/>
    <property type="evidence" value="ECO:0007669"/>
    <property type="project" value="InterPro"/>
</dbReference>
<dbReference type="FunFam" id="1.10.150.570:FF:000001">
    <property type="entry name" value="tRNA uridine 5-carboxymethylaminomethyl modification enzyme MnmG"/>
    <property type="match status" value="1"/>
</dbReference>
<evidence type="ECO:0000256" key="2">
    <source>
        <dbReference type="ARBA" id="ARBA00001974"/>
    </source>
</evidence>
<feature type="compositionally biased region" description="Basic and acidic residues" evidence="8">
    <location>
        <begin position="1498"/>
        <end position="1512"/>
    </location>
</feature>
<evidence type="ECO:0000256" key="4">
    <source>
        <dbReference type="ARBA" id="ARBA00022630"/>
    </source>
</evidence>
<dbReference type="Gene3D" id="3.50.50.60">
    <property type="entry name" value="FAD/NAD(P)-binding domain"/>
    <property type="match status" value="2"/>
</dbReference>
<organism evidence="10 11">
    <name type="scientific">Pristionchus pacificus</name>
    <name type="common">Parasitic nematode worm</name>
    <dbReference type="NCBI Taxonomy" id="54126"/>
    <lineage>
        <taxon>Eukaryota</taxon>
        <taxon>Metazoa</taxon>
        <taxon>Ecdysozoa</taxon>
        <taxon>Nematoda</taxon>
        <taxon>Chromadorea</taxon>
        <taxon>Rhabditida</taxon>
        <taxon>Rhabditina</taxon>
        <taxon>Diplogasteromorpha</taxon>
        <taxon>Diplogasteroidea</taxon>
        <taxon>Neodiplogasteridae</taxon>
        <taxon>Pristionchus</taxon>
    </lineage>
</organism>
<dbReference type="SUPFAM" id="SSF51905">
    <property type="entry name" value="FAD/NAD(P)-binding domain"/>
    <property type="match status" value="1"/>
</dbReference>
<dbReference type="InterPro" id="IPR004416">
    <property type="entry name" value="MnmG"/>
</dbReference>
<dbReference type="GO" id="GO:0030199">
    <property type="term" value="P:collagen fibril organization"/>
    <property type="evidence" value="ECO:0000318"/>
    <property type="project" value="GO_Central"/>
</dbReference>
<sequence>ALFLLNYYDRSLPQFPRGLLNRTCIPDEESSKERRWQLFLPFSSRHTAQLSKRRKDSPFKETVIKDLSVLSSVHTLRMWLYILLWGSTLLPLVHSTEVLVVTVATEKNEGLKRYLRSAERHGIDVHVFGLDEDWKGGDTRIEQGGGQKIRILRRQLEKYKDKKDMVIIFSDAYDVIWANGLDVLIDRFTDHYSQHRIIFGAEPFCWPKKELAIEYPLVEFGKRFLNSGLFMGYAPEIYRMLSLKEVEDKDDDQLYFTMIYLDEKLRKELKMGLDSISRIFQNLNGVQEDVKIEFDQEGTAYVFNTPYNTHPVLIHGNGISKLYLNYLSNYVGEWSREKGCLRCEQRKKMEKEEEEAGESMELPTISLAVFISSTPFVEEVLNALGAQDYPKSKIHLFIYNSQPFHLETVSKWAESQKGEFISRSIINVDMETGERDARQMALESMVSRGSEYLFMTNGDIYLQREEALRDLVKKSLFYDIDIISPILNQPGKLFSNFWGAIAHNGYYARSEDYVEIVNGARVGLWNVPFIASPLLIKGDLVKNIVSSRPFHYSKELDPDMSFALYARHKGHFLHVSNEDSDGFLIVSDEFANDLQKGRLHTEMWQIFDNRWLWEQRYLHDDFVKILNGPVEEVPQPCPDVYDYALLSPRFCAELIEEMEHFGEWSDGSNSDKRLAGGYENVPTRDIHMNQVGFEREWLYFINEYVRPMQEKMFIGYFKNPIESHMMFVVRYKPDEQASLRPHHDASTFSIDIALNQRGVDFEGGGVRYVRYNCTVPADEVGHTMMFPGRLTHLHEEMRAGISRFFDVIVIGAGHAGCEASAAAARTGASTLLITHSKKTIGEMSCNPSFGGIGKGQLMREVDAFDGVCARLADQSAITYQALNRSHGPAVIGLRAQIDRKLYKKYIQKELLEETPNLEVMEASVEDLVVEIRGEEKNVLRGVVLSDGSIVETKSLVIATGTFLGAEIFKGTERIKAGRIGEKSATGLAIALNKLNLKLGRLRTGTPPRILASTIDFSRFTRMDPDEKPISFSFMTKKIGIPTEKQLPTYLGETNDTVTKIVQDNLDLNAHVREETNGPRYCPSLEAKIIRFPHLKHRLFLEHEGLDSDVIYPQGMSMTFDLPIQEKIFRSIPGMERVEIMQQGYGVQYDYVDPRELKGTLEVKKVEGLFLTGQINGTTGYEEAASQGVIGGMNAAARSRGEEGYTVSRVDALVGVLIDDLTMLGTNEPYRMFTSRAEFRLHLRPDNADLRLTEIGRQMNVVGDERWNEFTAVKKAFDTCCQVMGDDKRSVTKWMKAIPSLKIAEKSHLLSGLDILYRHNVSFDDMAKANPSLSPYVGDSNLEERIRIHSMYSTVAERMKMKMEEVRHEAATPIPESIDYSSITGLSMEAMEKLERHKPLSLAAASRIQGVTPDAILLLLRHEGKNGLKKVVRLPFPMHIDSMAAVSGEVPPPTGTASSEVPTPATSPIPSGENAATPVTGETGTNTQEGGINGTQSKEGGEGDKDPVSFTDRDATTIGKMMKKVRKNKKKKKKKKGSKYKYTTDRFESNLFLMRLEGTLFCGGILAFVMLLSVNLLLVTIIAIMTGGNIKHYFE</sequence>
<dbReference type="GO" id="GO:0005783">
    <property type="term" value="C:endoplasmic reticulum"/>
    <property type="evidence" value="ECO:0000318"/>
    <property type="project" value="GO_Central"/>
</dbReference>
<evidence type="ECO:0000256" key="8">
    <source>
        <dbReference type="SAM" id="MobiDB-lite"/>
    </source>
</evidence>
<dbReference type="FunFam" id="3.50.50.60:FF:000002">
    <property type="entry name" value="tRNA uridine 5-carboxymethylaminomethyl modification enzyme MnmG"/>
    <property type="match status" value="1"/>
</dbReference>
<keyword evidence="11" id="KW-1185">Reference proteome</keyword>
<dbReference type="GO" id="GO:0070899">
    <property type="term" value="P:mitochondrial tRNA wobble uridine modification"/>
    <property type="evidence" value="ECO:0007669"/>
    <property type="project" value="UniProtKB-ARBA"/>
</dbReference>
<comment type="cofactor">
    <cofactor evidence="1">
        <name>L-ascorbate</name>
        <dbReference type="ChEBI" id="CHEBI:38290"/>
    </cofactor>
</comment>
<dbReference type="PROSITE" id="PS01280">
    <property type="entry name" value="GIDA_1"/>
    <property type="match status" value="1"/>
</dbReference>
<dbReference type="PANTHER" id="PTHR10730:SF45">
    <property type="entry name" value="PROCOLLAGEN-LYSINE,2-OXOGLUTARATE 5-DIOXYGENASE"/>
    <property type="match status" value="1"/>
</dbReference>
<dbReference type="Pfam" id="PF25342">
    <property type="entry name" value="GT_PLOD"/>
    <property type="match status" value="1"/>
</dbReference>
<dbReference type="GO" id="GO:0005615">
    <property type="term" value="C:extracellular space"/>
    <property type="evidence" value="ECO:0000318"/>
    <property type="project" value="GO_Central"/>
</dbReference>
<keyword evidence="5" id="KW-0274">FAD</keyword>
<dbReference type="InterPro" id="IPR006620">
    <property type="entry name" value="Pro_4_hyd_alph"/>
</dbReference>
<dbReference type="PRINTS" id="PR00411">
    <property type="entry name" value="PNDRDTASEI"/>
</dbReference>
<dbReference type="Pfam" id="PF01134">
    <property type="entry name" value="GIDA"/>
    <property type="match status" value="1"/>
</dbReference>
<dbReference type="Proteomes" id="UP000005239">
    <property type="component" value="Unassembled WGS sequence"/>
</dbReference>
<keyword evidence="9" id="KW-1133">Transmembrane helix</keyword>